<evidence type="ECO:0000313" key="1">
    <source>
        <dbReference type="EMBL" id="ABF57532.1"/>
    </source>
</evidence>
<dbReference type="RefSeq" id="YP_001468980.1">
    <property type="nucleotide sequence ID" value="NC_009816.1"/>
</dbReference>
<proteinExistence type="predicted"/>
<dbReference type="GeneID" id="5745463"/>
<dbReference type="KEGG" id="vg:5745463"/>
<sequence length="122" mass="13785">MISYRGTVSEDYGDDSWDDIYIFSVDKTAQCVTAVVSEPISGEVPDECLEDVVVLRVYPKPSLGSWVSDFHPIYQEVVTMDTIFFSEDGKVESEFWKSKVERALGKSSSFQKAIKQIQKEDA</sequence>
<dbReference type="EMBL" id="DQ499600">
    <property type="protein sequence ID" value="ABF57532.1"/>
    <property type="molecule type" value="Genomic_DNA"/>
</dbReference>
<protein>
    <submittedName>
        <fullName evidence="1">Gp82</fullName>
    </submittedName>
</protein>
<keyword evidence="2" id="KW-1185">Reference proteome</keyword>
<dbReference type="Proteomes" id="UP000002414">
    <property type="component" value="Segment"/>
</dbReference>
<accession>A7IYE9</accession>
<name>A7IYE9_9CAUD</name>
<reference evidence="1 2" key="1">
    <citation type="journal article" date="2008" name="Virology">
        <title>Genome sequence of the lytic bacteriophage P1201 from Corynebacterium glutamicum NCHU 87078: Evolutionary relationships to phages from Corynebacterineae.</title>
        <authorList>
            <person name="Chen C.L."/>
            <person name="Pan T.Y."/>
            <person name="Kan S.C."/>
            <person name="Kuan Y.C."/>
            <person name="Hong L.Y."/>
            <person name="Chiu K.R."/>
            <person name="Sheu C.S."/>
            <person name="Yang J.S."/>
            <person name="Hsu W.H."/>
            <person name="Hu H.Y."/>
        </authorList>
    </citation>
    <scope>NUCLEOTIDE SEQUENCE</scope>
</reference>
<organism evidence="1 2">
    <name type="scientific">Corynebacterium phage P1201</name>
    <dbReference type="NCBI Taxonomy" id="384848"/>
    <lineage>
        <taxon>Viruses</taxon>
        <taxon>Duplodnaviria</taxon>
        <taxon>Heunggongvirae</taxon>
        <taxon>Uroviricota</taxon>
        <taxon>Caudoviricetes</taxon>
        <taxon>Zierdtviridae</taxon>
        <taxon>Toshachvirinae</taxon>
        <taxon>Chunghsingvirus</taxon>
        <taxon>Chunghsingvirus P1201</taxon>
        <taxon>Corynebacterium virus P1201</taxon>
    </lineage>
</organism>
<evidence type="ECO:0000313" key="2">
    <source>
        <dbReference type="Proteomes" id="UP000002414"/>
    </source>
</evidence>